<keyword evidence="3" id="KW-1185">Reference proteome</keyword>
<dbReference type="PANTHER" id="PTHR38075">
    <property type="entry name" value="DUF4139 DOMAIN-CONTAINING PROTEIN"/>
    <property type="match status" value="1"/>
</dbReference>
<protein>
    <submittedName>
        <fullName evidence="2">DUF4139 domain-containing protein</fullName>
    </submittedName>
</protein>
<dbReference type="AlphaFoldDB" id="A0A8I1G8Y5"/>
<evidence type="ECO:0000313" key="3">
    <source>
        <dbReference type="Proteomes" id="UP000623250"/>
    </source>
</evidence>
<dbReference type="InterPro" id="IPR037291">
    <property type="entry name" value="DUF4139"/>
</dbReference>
<organism evidence="2 3">
    <name type="scientific">Rhodomicrobium udaipurense</name>
    <dbReference type="NCBI Taxonomy" id="1202716"/>
    <lineage>
        <taxon>Bacteria</taxon>
        <taxon>Pseudomonadati</taxon>
        <taxon>Pseudomonadota</taxon>
        <taxon>Alphaproteobacteria</taxon>
        <taxon>Hyphomicrobiales</taxon>
        <taxon>Hyphomicrobiaceae</taxon>
        <taxon>Rhodomicrobium</taxon>
    </lineage>
</organism>
<evidence type="ECO:0000313" key="2">
    <source>
        <dbReference type="EMBL" id="MBJ7542732.1"/>
    </source>
</evidence>
<comment type="caution">
    <text evidence="2">The sequence shown here is derived from an EMBL/GenBank/DDBJ whole genome shotgun (WGS) entry which is preliminary data.</text>
</comment>
<proteinExistence type="predicted"/>
<evidence type="ECO:0000259" key="1">
    <source>
        <dbReference type="Pfam" id="PF13598"/>
    </source>
</evidence>
<gene>
    <name evidence="2" type="ORF">JDN41_04080</name>
</gene>
<dbReference type="PANTHER" id="PTHR38075:SF1">
    <property type="entry name" value="DUF4139 DOMAIN-CONTAINING PROTEIN"/>
    <property type="match status" value="1"/>
</dbReference>
<dbReference type="Proteomes" id="UP000623250">
    <property type="component" value="Unassembled WGS sequence"/>
</dbReference>
<reference evidence="2 3" key="1">
    <citation type="submission" date="2020-12" db="EMBL/GenBank/DDBJ databases">
        <title>Revised draft genomes of Rhodomicrobium vannielii ATCC 17100 and Rhodomicrobium udaipurense JA643.</title>
        <authorList>
            <person name="Conners E.M."/>
            <person name="Davenport E.J."/>
            <person name="Bose A."/>
        </authorList>
    </citation>
    <scope>NUCLEOTIDE SEQUENCE [LARGE SCALE GENOMIC DNA]</scope>
    <source>
        <strain evidence="2 3">JA643</strain>
    </source>
</reference>
<sequence length="653" mass="69571">MAEASELPLKRVVLSSSGLAQFTHAGEVAPGAALSLPVRVDQVDDVLKSLTLFAAPGTLGAVSLPGKTPLAELFRDLPFDQSALASQAALLNALVGAEVEIEGSVNATGRIFRVEDETAQLPNNGGVVKRHRLTLLTPKGMVQAILEDLTALRFADPATRAQVDKALTGLAGNRAKDLRTLSISLTGDAKAAAFSYVVAAPVWKTAYRLVLSKDGGKARLQGWGVLENLTGGDWKDVELTLVSGNPVALKQQLYTAVFVDRPEIPVTAGVRIVPKKDEAEARKEWRAGGAAAPRLRAAPAPMAAMEKADGEADLYVPHTMGSAAQAPEAEEAATQVLYRFPGKVTLASGSTLMVPFVDADVSASRTFIYQRDTNERHPLAAVRLTNDGASALPGGIITAFETGGDGAANFAGDAQLPLLPKGATCFVTFALDGRTDIRRIDHGVTRARLGKAVGGTLTLTTKSRWAIDYEITPPATEDRELIIDEPRADGWKPLADTKDIEETATRLRQKVNAPAGKTTRTALSRERVDLENIVLTSLSPDEIAATLSGLENASPALKDTVAKLGVVVDTLAKLNNRKDEIDGERKKISDDQDRIRKNLASVGQGTDLGRRYLDLLKTQEDRLAAFSTEERKIEGDIAAANRKAEEIAQALVL</sequence>
<feature type="domain" description="DUF4139" evidence="1">
    <location>
        <begin position="194"/>
        <end position="368"/>
    </location>
</feature>
<accession>A0A8I1G8Y5</accession>
<dbReference type="EMBL" id="JAEMUK010000008">
    <property type="protein sequence ID" value="MBJ7542732.1"/>
    <property type="molecule type" value="Genomic_DNA"/>
</dbReference>
<name>A0A8I1G8Y5_9HYPH</name>
<dbReference type="Pfam" id="PF13598">
    <property type="entry name" value="DUF4139"/>
    <property type="match status" value="1"/>
</dbReference>